<keyword evidence="3" id="KW-0813">Transport</keyword>
<dbReference type="Pfam" id="PF02108">
    <property type="entry name" value="FliH"/>
    <property type="match status" value="1"/>
</dbReference>
<dbReference type="GO" id="GO:0005829">
    <property type="term" value="C:cytosol"/>
    <property type="evidence" value="ECO:0007669"/>
    <property type="project" value="TreeGrafter"/>
</dbReference>
<dbReference type="Proteomes" id="UP000813637">
    <property type="component" value="Unassembled WGS sequence"/>
</dbReference>
<evidence type="ECO:0000256" key="1">
    <source>
        <dbReference type="ARBA" id="ARBA00003041"/>
    </source>
</evidence>
<sequence>MPSLCNVIKNKSVVSNGLKEITTEYHIEHIEDQKTQEEEKKELGEKNAKNFIENYEVLARTMIENARKQSDLIVASAYDEIQKMQEEAYNKGYEEGKSDGYSDGYSEGKKQADEYYDEIKNKANEEIETLNKNAEELLFKAKTEYVKYLKDKQQEIKELIVSITKSVLKSEIKNSDSINSMILDALESAKDSKSIIVKCNNKYVDSIKENIDKWKVQVVFRGDIFVVPDDNLEEGKAIIQKENGKIVVDINVALEKISQIVLIED</sequence>
<evidence type="ECO:0000256" key="7">
    <source>
        <dbReference type="SAM" id="Coils"/>
    </source>
</evidence>
<gene>
    <name evidence="9" type="ORF">G8S53_02225</name>
</gene>
<name>A0A9Q3V8J9_CLOBO</name>
<dbReference type="AlphaFoldDB" id="A0A9Q3V8J9"/>
<dbReference type="PANTHER" id="PTHR34982:SF1">
    <property type="entry name" value="FLAGELLAR ASSEMBLY PROTEIN FLIH"/>
    <property type="match status" value="1"/>
</dbReference>
<organism evidence="9 10">
    <name type="scientific">Clostridium botulinum C</name>
    <dbReference type="NCBI Taxonomy" id="36828"/>
    <lineage>
        <taxon>Bacteria</taxon>
        <taxon>Bacillati</taxon>
        <taxon>Bacillota</taxon>
        <taxon>Clostridia</taxon>
        <taxon>Eubacteriales</taxon>
        <taxon>Clostridiaceae</taxon>
        <taxon>Clostridium</taxon>
    </lineage>
</organism>
<dbReference type="RefSeq" id="WP_039234710.1">
    <property type="nucleotide sequence ID" value="NZ_JAAMYB010000001.1"/>
</dbReference>
<keyword evidence="5" id="KW-0653">Protein transport</keyword>
<dbReference type="InterPro" id="IPR051472">
    <property type="entry name" value="T3SS_Stator/FliH"/>
</dbReference>
<evidence type="ECO:0000259" key="8">
    <source>
        <dbReference type="Pfam" id="PF02108"/>
    </source>
</evidence>
<keyword evidence="7" id="KW-0175">Coiled coil</keyword>
<feature type="coiled-coil region" evidence="7">
    <location>
        <begin position="116"/>
        <end position="144"/>
    </location>
</feature>
<evidence type="ECO:0000256" key="2">
    <source>
        <dbReference type="ARBA" id="ARBA00006602"/>
    </source>
</evidence>
<dbReference type="PANTHER" id="PTHR34982">
    <property type="entry name" value="YOP PROTEINS TRANSLOCATION PROTEIN L"/>
    <property type="match status" value="1"/>
</dbReference>
<feature type="domain" description="Flagellar assembly protein FliH/Type III secretion system HrpE" evidence="8">
    <location>
        <begin position="134"/>
        <end position="249"/>
    </location>
</feature>
<keyword evidence="6" id="KW-1006">Bacterial flagellum protein export</keyword>
<evidence type="ECO:0000313" key="10">
    <source>
        <dbReference type="Proteomes" id="UP000813637"/>
    </source>
</evidence>
<keyword evidence="4" id="KW-1005">Bacterial flagellum biogenesis</keyword>
<evidence type="ECO:0000256" key="4">
    <source>
        <dbReference type="ARBA" id="ARBA00022795"/>
    </source>
</evidence>
<comment type="function">
    <text evidence="1">Needed for flagellar regrowth and assembly.</text>
</comment>
<reference evidence="9" key="2">
    <citation type="journal article" date="2021" name="Microorganisms">
        <title>Extensive Genome Exploration of Clostridium botulinum Group III Field Strains.</title>
        <authorList>
            <person name="Fillo S."/>
            <person name="Giordani F."/>
            <person name="Tonon E."/>
            <person name="Drigo I."/>
            <person name="Anselmo A."/>
            <person name="Fortunato A."/>
            <person name="Lista F."/>
            <person name="Bano L."/>
        </authorList>
    </citation>
    <scope>NUCLEOTIDE SEQUENCE</scope>
    <source>
        <strain evidence="9">IZSVe-TV_9877_3_12</strain>
    </source>
</reference>
<comment type="caution">
    <text evidence="9">The sequence shown here is derived from an EMBL/GenBank/DDBJ whole genome shotgun (WGS) entry which is preliminary data.</text>
</comment>
<comment type="similarity">
    <text evidence="2">Belongs to the FliH family.</text>
</comment>
<dbReference type="EMBL" id="JAAMYB010000001">
    <property type="protein sequence ID" value="MCD3194103.1"/>
    <property type="molecule type" value="Genomic_DNA"/>
</dbReference>
<evidence type="ECO:0000256" key="3">
    <source>
        <dbReference type="ARBA" id="ARBA00022448"/>
    </source>
</evidence>
<accession>A0A9Q3V8J9</accession>
<reference evidence="9" key="1">
    <citation type="submission" date="2020-02" db="EMBL/GenBank/DDBJ databases">
        <authorList>
            <person name="Fillo S."/>
            <person name="Giordani F."/>
            <person name="Tonon E."/>
            <person name="Drigo I."/>
            <person name="Anselmo A."/>
            <person name="Fortunato A."/>
            <person name="Bano L."/>
            <person name="Lista F."/>
        </authorList>
    </citation>
    <scope>NUCLEOTIDE SEQUENCE</scope>
    <source>
        <strain evidence="9">IZSVe-TV_9877_3_12</strain>
    </source>
</reference>
<evidence type="ECO:0000256" key="5">
    <source>
        <dbReference type="ARBA" id="ARBA00022927"/>
    </source>
</evidence>
<evidence type="ECO:0000256" key="6">
    <source>
        <dbReference type="ARBA" id="ARBA00023225"/>
    </source>
</evidence>
<dbReference type="InterPro" id="IPR018035">
    <property type="entry name" value="Flagellar_FliH/T3SS_HrpE"/>
</dbReference>
<protein>
    <submittedName>
        <fullName evidence="9">FliH protein</fullName>
    </submittedName>
</protein>
<dbReference type="GO" id="GO:0015031">
    <property type="term" value="P:protein transport"/>
    <property type="evidence" value="ECO:0007669"/>
    <property type="project" value="UniProtKB-KW"/>
</dbReference>
<evidence type="ECO:0000313" key="9">
    <source>
        <dbReference type="EMBL" id="MCD3194103.1"/>
    </source>
</evidence>
<proteinExistence type="inferred from homology"/>